<dbReference type="AlphaFoldDB" id="A0A212JBZ5"/>
<sequence length="636" mass="69393">MPPRIVLVSPSQKISERARRVAADLALDIDLVIHEAVGEAAVSLAKEVERQGADVIVSRGINCPIIQNAVQTPVVEMPVTGQDLATALHGAKKYTKLDRPRIALLAFTSVQHHVEVLAELLDIDLRIYPVINDQNFNREQVLRAKEDGAHIVVAGNLTGNLAREYGVPALLLDSGEVALSGALLEAQKLAYARRLEKVRSKRLQAAVDISQNGVLVLDAQGIIQAVNTEARRILHLEAGLEGRKASDVLPEELLAWCNRNEAVSDELLEINGTPLLLNANTVSEGTAVTDVIFTLQPVAAISELESKLRKSLHARGLACQYSFRDILGVSAAIQSTVATARSFAATDSPILLAGETGTGKELFAQAIHQVSPFASGPFVAINCAALPASLLESELFGHEEGAFTGARRNGKPGLFELAHNGTIFLDEISEMNQYGQTRLLRVLQERSTMRIGGDKYIPVTARVIAASNRDLPDLVERKRFRQDLYYRLNVLPLHIPPLRERRGDIAFLAGKFVEQFRMKYGAAIQLTPGMTALLEAHPWPGNVRELSGIIERLALLARTGPIREAHLESALRPERRRLVAASPVPSPAEPERQRILDSLDKNNGHIGRAAASLGMHRTTLQRKIRALGINLHRTAV</sequence>
<keyword evidence="1" id="KW-0547">Nucleotide-binding</keyword>
<dbReference type="Pfam" id="PF06506">
    <property type="entry name" value="PrpR_N"/>
    <property type="match status" value="1"/>
</dbReference>
<dbReference type="Gene3D" id="3.40.50.10660">
    <property type="entry name" value="PrpR receptor domain-like"/>
    <property type="match status" value="1"/>
</dbReference>
<evidence type="ECO:0000256" key="3">
    <source>
        <dbReference type="ARBA" id="ARBA00023015"/>
    </source>
</evidence>
<dbReference type="SUPFAM" id="SSF159800">
    <property type="entry name" value="PrpR receptor domain-like"/>
    <property type="match status" value="1"/>
</dbReference>
<feature type="domain" description="Sigma-54 factor interaction" evidence="5">
    <location>
        <begin position="326"/>
        <end position="555"/>
    </location>
</feature>
<organism evidence="6">
    <name type="scientific">uncultured delta proteobacterium</name>
    <dbReference type="NCBI Taxonomy" id="34034"/>
    <lineage>
        <taxon>Bacteria</taxon>
        <taxon>Deltaproteobacteria</taxon>
        <taxon>environmental samples</taxon>
    </lineage>
</organism>
<dbReference type="SUPFAM" id="SSF55785">
    <property type="entry name" value="PYP-like sensor domain (PAS domain)"/>
    <property type="match status" value="1"/>
</dbReference>
<dbReference type="InterPro" id="IPR002197">
    <property type="entry name" value="HTH_Fis"/>
</dbReference>
<dbReference type="Pfam" id="PF00158">
    <property type="entry name" value="Sigma54_activat"/>
    <property type="match status" value="1"/>
</dbReference>
<dbReference type="SMART" id="SM00382">
    <property type="entry name" value="AAA"/>
    <property type="match status" value="1"/>
</dbReference>
<dbReference type="InterPro" id="IPR058031">
    <property type="entry name" value="AAA_lid_NorR"/>
</dbReference>
<dbReference type="Gene3D" id="1.10.8.60">
    <property type="match status" value="1"/>
</dbReference>
<dbReference type="FunFam" id="3.40.50.300:FF:000006">
    <property type="entry name" value="DNA-binding transcriptional regulator NtrC"/>
    <property type="match status" value="1"/>
</dbReference>
<dbReference type="Gene3D" id="3.40.50.300">
    <property type="entry name" value="P-loop containing nucleotide triphosphate hydrolases"/>
    <property type="match status" value="1"/>
</dbReference>
<dbReference type="GO" id="GO:0000156">
    <property type="term" value="F:phosphorelay response regulator activity"/>
    <property type="evidence" value="ECO:0007669"/>
    <property type="project" value="InterPro"/>
</dbReference>
<accession>A0A212JBZ5</accession>
<dbReference type="PROSITE" id="PS00676">
    <property type="entry name" value="SIGMA54_INTERACT_2"/>
    <property type="match status" value="1"/>
</dbReference>
<dbReference type="PANTHER" id="PTHR32071:SF57">
    <property type="entry name" value="C4-DICARBOXYLATE TRANSPORT TRANSCRIPTIONAL REGULATORY PROTEIN DCTD"/>
    <property type="match status" value="1"/>
</dbReference>
<evidence type="ECO:0000313" key="6">
    <source>
        <dbReference type="EMBL" id="SBV96922.1"/>
    </source>
</evidence>
<reference evidence="6" key="1">
    <citation type="submission" date="2016-04" db="EMBL/GenBank/DDBJ databases">
        <authorList>
            <person name="Evans L.H."/>
            <person name="Alamgir A."/>
            <person name="Owens N."/>
            <person name="Weber N.D."/>
            <person name="Virtaneva K."/>
            <person name="Barbian K."/>
            <person name="Babar A."/>
            <person name="Rosenke K."/>
        </authorList>
    </citation>
    <scope>NUCLEOTIDE SEQUENCE</scope>
    <source>
        <strain evidence="6">86</strain>
    </source>
</reference>
<dbReference type="Pfam" id="PF13188">
    <property type="entry name" value="PAS_8"/>
    <property type="match status" value="1"/>
</dbReference>
<dbReference type="InterPro" id="IPR025943">
    <property type="entry name" value="Sigma_54_int_dom_ATP-bd_2"/>
</dbReference>
<dbReference type="Pfam" id="PF02954">
    <property type="entry name" value="HTH_8"/>
    <property type="match status" value="1"/>
</dbReference>
<dbReference type="GO" id="GO:0043565">
    <property type="term" value="F:sequence-specific DNA binding"/>
    <property type="evidence" value="ECO:0007669"/>
    <property type="project" value="InterPro"/>
</dbReference>
<dbReference type="SUPFAM" id="SSF46689">
    <property type="entry name" value="Homeodomain-like"/>
    <property type="match status" value="1"/>
</dbReference>
<keyword evidence="4" id="KW-0804">Transcription</keyword>
<keyword evidence="3" id="KW-0805">Transcription regulation</keyword>
<evidence type="ECO:0000256" key="2">
    <source>
        <dbReference type="ARBA" id="ARBA00022840"/>
    </source>
</evidence>
<dbReference type="CDD" id="cd00009">
    <property type="entry name" value="AAA"/>
    <property type="match status" value="1"/>
</dbReference>
<dbReference type="InterPro" id="IPR010524">
    <property type="entry name" value="Sig_transdc_resp-reg_PrpR_N"/>
</dbReference>
<dbReference type="PROSITE" id="PS00675">
    <property type="entry name" value="SIGMA54_INTERACT_1"/>
    <property type="match status" value="1"/>
</dbReference>
<dbReference type="SUPFAM" id="SSF52540">
    <property type="entry name" value="P-loop containing nucleoside triphosphate hydrolases"/>
    <property type="match status" value="1"/>
</dbReference>
<dbReference type="Gene3D" id="1.10.10.60">
    <property type="entry name" value="Homeodomain-like"/>
    <property type="match status" value="1"/>
</dbReference>
<dbReference type="EMBL" id="FLUQ01000001">
    <property type="protein sequence ID" value="SBV96922.1"/>
    <property type="molecule type" value="Genomic_DNA"/>
</dbReference>
<keyword evidence="2" id="KW-0067">ATP-binding</keyword>
<gene>
    <name evidence="6" type="ORF">KL86DPRO_11127</name>
</gene>
<dbReference type="Gene3D" id="3.30.450.20">
    <property type="entry name" value="PAS domain"/>
    <property type="match status" value="1"/>
</dbReference>
<dbReference type="InterPro" id="IPR035965">
    <property type="entry name" value="PAS-like_dom_sf"/>
</dbReference>
<proteinExistence type="predicted"/>
<dbReference type="PROSITE" id="PS50045">
    <property type="entry name" value="SIGMA54_INTERACT_4"/>
    <property type="match status" value="1"/>
</dbReference>
<dbReference type="InterPro" id="IPR003593">
    <property type="entry name" value="AAA+_ATPase"/>
</dbReference>
<dbReference type="InterPro" id="IPR009057">
    <property type="entry name" value="Homeodomain-like_sf"/>
</dbReference>
<name>A0A212JBZ5_9DELT</name>
<dbReference type="InterPro" id="IPR000014">
    <property type="entry name" value="PAS"/>
</dbReference>
<dbReference type="InterPro" id="IPR002078">
    <property type="entry name" value="Sigma_54_int"/>
</dbReference>
<dbReference type="GO" id="GO:0006355">
    <property type="term" value="P:regulation of DNA-templated transcription"/>
    <property type="evidence" value="ECO:0007669"/>
    <property type="project" value="InterPro"/>
</dbReference>
<dbReference type="PANTHER" id="PTHR32071">
    <property type="entry name" value="TRANSCRIPTIONAL REGULATORY PROTEIN"/>
    <property type="match status" value="1"/>
</dbReference>
<dbReference type="InterPro" id="IPR025662">
    <property type="entry name" value="Sigma_54_int_dom_ATP-bd_1"/>
</dbReference>
<dbReference type="InterPro" id="IPR027417">
    <property type="entry name" value="P-loop_NTPase"/>
</dbReference>
<dbReference type="Gene3D" id="3.40.50.2300">
    <property type="match status" value="1"/>
</dbReference>
<evidence type="ECO:0000259" key="5">
    <source>
        <dbReference type="PROSITE" id="PS50045"/>
    </source>
</evidence>
<evidence type="ECO:0000256" key="4">
    <source>
        <dbReference type="ARBA" id="ARBA00023163"/>
    </source>
</evidence>
<dbReference type="GO" id="GO:0005524">
    <property type="term" value="F:ATP binding"/>
    <property type="evidence" value="ECO:0007669"/>
    <property type="project" value="UniProtKB-KW"/>
</dbReference>
<evidence type="ECO:0000256" key="1">
    <source>
        <dbReference type="ARBA" id="ARBA00022741"/>
    </source>
</evidence>
<protein>
    <submittedName>
        <fullName evidence="6">Putative Proprionate catabolism activator, Fis family</fullName>
    </submittedName>
</protein>
<dbReference type="PRINTS" id="PR01590">
    <property type="entry name" value="HTHFIS"/>
</dbReference>
<dbReference type="Pfam" id="PF25601">
    <property type="entry name" value="AAA_lid_14"/>
    <property type="match status" value="1"/>
</dbReference>